<protein>
    <submittedName>
        <fullName evidence="1">Uncharacterized protein</fullName>
    </submittedName>
</protein>
<dbReference type="Proteomes" id="UP000267081">
    <property type="component" value="Unassembled WGS sequence"/>
</dbReference>
<dbReference type="EMBL" id="RSEC01000058">
    <property type="protein sequence ID" value="RSD13280.1"/>
    <property type="molecule type" value="Genomic_DNA"/>
</dbReference>
<reference evidence="1 2" key="1">
    <citation type="submission" date="2018-12" db="EMBL/GenBank/DDBJ databases">
        <title>Amycolatopsis eburnea sp. nov. actinomycete associate with arbuscular mycorrhiza fungal spore.</title>
        <authorList>
            <person name="Lumyong S."/>
            <person name="Chaiya L."/>
        </authorList>
    </citation>
    <scope>NUCLEOTIDE SEQUENCE [LARGE SCALE GENOMIC DNA]</scope>
    <source>
        <strain evidence="1 2">GLM-1</strain>
    </source>
</reference>
<keyword evidence="2" id="KW-1185">Reference proteome</keyword>
<dbReference type="AlphaFoldDB" id="A0A3R9KHJ1"/>
<name>A0A3R9KHJ1_9PSEU</name>
<dbReference type="RefSeq" id="WP_086861777.1">
    <property type="nucleotide sequence ID" value="NZ_RSEC01000058.1"/>
</dbReference>
<evidence type="ECO:0000313" key="1">
    <source>
        <dbReference type="EMBL" id="RSD13280.1"/>
    </source>
</evidence>
<accession>A0A3R9KHJ1</accession>
<sequence length="82" mass="9128">MTVRSHRADDVVDEVGVWLAGEFAGRLPASEIDRVVKVTRVDLEGSIAPEELGEMLHRLGRARLQRILQFAPAAQVRIPQAR</sequence>
<evidence type="ECO:0000313" key="2">
    <source>
        <dbReference type="Proteomes" id="UP000267081"/>
    </source>
</evidence>
<comment type="caution">
    <text evidence="1">The sequence shown here is derived from an EMBL/GenBank/DDBJ whole genome shotgun (WGS) entry which is preliminary data.</text>
</comment>
<gene>
    <name evidence="1" type="ORF">EIY87_26400</name>
</gene>
<proteinExistence type="predicted"/>
<dbReference type="OrthoDB" id="3698235at2"/>
<organism evidence="1 2">
    <name type="scientific">Amycolatopsis eburnea</name>
    <dbReference type="NCBI Taxonomy" id="2267691"/>
    <lineage>
        <taxon>Bacteria</taxon>
        <taxon>Bacillati</taxon>
        <taxon>Actinomycetota</taxon>
        <taxon>Actinomycetes</taxon>
        <taxon>Pseudonocardiales</taxon>
        <taxon>Pseudonocardiaceae</taxon>
        <taxon>Amycolatopsis</taxon>
    </lineage>
</organism>